<dbReference type="SUPFAM" id="SSF88659">
    <property type="entry name" value="Sigma3 and sigma4 domains of RNA polymerase sigma factors"/>
    <property type="match status" value="1"/>
</dbReference>
<evidence type="ECO:0000259" key="8">
    <source>
        <dbReference type="Pfam" id="PF08281"/>
    </source>
</evidence>
<feature type="region of interest" description="Disordered" evidence="6">
    <location>
        <begin position="93"/>
        <end position="113"/>
    </location>
</feature>
<comment type="caution">
    <text evidence="9">The sequence shown here is derived from an EMBL/GenBank/DDBJ whole genome shotgun (WGS) entry which is preliminary data.</text>
</comment>
<dbReference type="InterPro" id="IPR013325">
    <property type="entry name" value="RNA_pol_sigma_r2"/>
</dbReference>
<dbReference type="InterPro" id="IPR014284">
    <property type="entry name" value="RNA_pol_sigma-70_dom"/>
</dbReference>
<evidence type="ECO:0000313" key="9">
    <source>
        <dbReference type="EMBL" id="MPM23570.1"/>
    </source>
</evidence>
<comment type="similarity">
    <text evidence="1">Belongs to the sigma-70 factor family. ECF subfamily.</text>
</comment>
<keyword evidence="2" id="KW-0805">Transcription regulation</keyword>
<dbReference type="GO" id="GO:0003677">
    <property type="term" value="F:DNA binding"/>
    <property type="evidence" value="ECO:0007669"/>
    <property type="project" value="UniProtKB-KW"/>
</dbReference>
<dbReference type="EMBL" id="VSSQ01004061">
    <property type="protein sequence ID" value="MPM23570.1"/>
    <property type="molecule type" value="Genomic_DNA"/>
</dbReference>
<dbReference type="Pfam" id="PF04542">
    <property type="entry name" value="Sigma70_r2"/>
    <property type="match status" value="1"/>
</dbReference>
<dbReference type="InterPro" id="IPR007627">
    <property type="entry name" value="RNA_pol_sigma70_r2"/>
</dbReference>
<protein>
    <submittedName>
        <fullName evidence="9">ECF RNA polymerase sigma factor SigL</fullName>
    </submittedName>
</protein>
<keyword evidence="3" id="KW-0731">Sigma factor</keyword>
<dbReference type="InterPro" id="IPR036388">
    <property type="entry name" value="WH-like_DNA-bd_sf"/>
</dbReference>
<dbReference type="SUPFAM" id="SSF88946">
    <property type="entry name" value="Sigma2 domain of RNA polymerase sigma factors"/>
    <property type="match status" value="1"/>
</dbReference>
<dbReference type="Pfam" id="PF08281">
    <property type="entry name" value="Sigma70_r4_2"/>
    <property type="match status" value="1"/>
</dbReference>
<evidence type="ECO:0000256" key="3">
    <source>
        <dbReference type="ARBA" id="ARBA00023082"/>
    </source>
</evidence>
<dbReference type="AlphaFoldDB" id="A0A644Y549"/>
<feature type="domain" description="RNA polymerase sigma factor 70 region 4 type 2" evidence="8">
    <location>
        <begin position="122"/>
        <end position="167"/>
    </location>
</feature>
<dbReference type="PANTHER" id="PTHR43133">
    <property type="entry name" value="RNA POLYMERASE ECF-TYPE SIGMA FACTO"/>
    <property type="match status" value="1"/>
</dbReference>
<dbReference type="InterPro" id="IPR013324">
    <property type="entry name" value="RNA_pol_sigma_r3/r4-like"/>
</dbReference>
<dbReference type="NCBIfam" id="TIGR02937">
    <property type="entry name" value="sigma70-ECF"/>
    <property type="match status" value="1"/>
</dbReference>
<dbReference type="Gene3D" id="1.10.1740.10">
    <property type="match status" value="1"/>
</dbReference>
<evidence type="ECO:0000256" key="2">
    <source>
        <dbReference type="ARBA" id="ARBA00023015"/>
    </source>
</evidence>
<dbReference type="Gene3D" id="1.10.10.10">
    <property type="entry name" value="Winged helix-like DNA-binding domain superfamily/Winged helix DNA-binding domain"/>
    <property type="match status" value="1"/>
</dbReference>
<dbReference type="GO" id="GO:0006352">
    <property type="term" value="P:DNA-templated transcription initiation"/>
    <property type="evidence" value="ECO:0007669"/>
    <property type="project" value="InterPro"/>
</dbReference>
<name>A0A644Y549_9ZZZZ</name>
<dbReference type="InterPro" id="IPR013249">
    <property type="entry name" value="RNA_pol_sigma70_r4_t2"/>
</dbReference>
<evidence type="ECO:0000256" key="4">
    <source>
        <dbReference type="ARBA" id="ARBA00023125"/>
    </source>
</evidence>
<sequence length="176" mass="20330">MDKEELKRSYINMKNGDRAACERIYNELKTPVYVIALRYTKDRYKAEDIVHDVFVKLFNSGEGNVYVENPRAWIFRMARNLAIDCLRERRADSLDDDDNSEGQSLQYESDDYETASERLDTENALCRLPKDELEIVTLRVNGELKFIEISAVTGLPEGTVYSKYRSGISHLKALMS</sequence>
<evidence type="ECO:0000259" key="7">
    <source>
        <dbReference type="Pfam" id="PF04542"/>
    </source>
</evidence>
<evidence type="ECO:0000256" key="5">
    <source>
        <dbReference type="ARBA" id="ARBA00023163"/>
    </source>
</evidence>
<dbReference type="PANTHER" id="PTHR43133:SF8">
    <property type="entry name" value="RNA POLYMERASE SIGMA FACTOR HI_1459-RELATED"/>
    <property type="match status" value="1"/>
</dbReference>
<dbReference type="InterPro" id="IPR039425">
    <property type="entry name" value="RNA_pol_sigma-70-like"/>
</dbReference>
<keyword evidence="5" id="KW-0804">Transcription</keyword>
<evidence type="ECO:0000256" key="1">
    <source>
        <dbReference type="ARBA" id="ARBA00010641"/>
    </source>
</evidence>
<evidence type="ECO:0000256" key="6">
    <source>
        <dbReference type="SAM" id="MobiDB-lite"/>
    </source>
</evidence>
<keyword evidence="4" id="KW-0238">DNA-binding</keyword>
<proteinExistence type="inferred from homology"/>
<reference evidence="9" key="1">
    <citation type="submission" date="2019-08" db="EMBL/GenBank/DDBJ databases">
        <authorList>
            <person name="Kucharzyk K."/>
            <person name="Murdoch R.W."/>
            <person name="Higgins S."/>
            <person name="Loffler F."/>
        </authorList>
    </citation>
    <scope>NUCLEOTIDE SEQUENCE</scope>
</reference>
<dbReference type="GO" id="GO:0016987">
    <property type="term" value="F:sigma factor activity"/>
    <property type="evidence" value="ECO:0007669"/>
    <property type="project" value="UniProtKB-KW"/>
</dbReference>
<gene>
    <name evidence="9" type="primary">sigL_4</name>
    <name evidence="9" type="ORF">SDC9_70044</name>
</gene>
<organism evidence="9">
    <name type="scientific">bioreactor metagenome</name>
    <dbReference type="NCBI Taxonomy" id="1076179"/>
    <lineage>
        <taxon>unclassified sequences</taxon>
        <taxon>metagenomes</taxon>
        <taxon>ecological metagenomes</taxon>
    </lineage>
</organism>
<accession>A0A644Y549</accession>
<feature type="domain" description="RNA polymerase sigma-70 region 2" evidence="7">
    <location>
        <begin position="25"/>
        <end position="90"/>
    </location>
</feature>